<keyword evidence="11 12" id="KW-0998">Cell outer membrane</keyword>
<evidence type="ECO:0000256" key="10">
    <source>
        <dbReference type="ARBA" id="ARBA00023170"/>
    </source>
</evidence>
<dbReference type="Gene3D" id="2.40.170.20">
    <property type="entry name" value="TonB-dependent receptor, beta-barrel domain"/>
    <property type="match status" value="1"/>
</dbReference>
<dbReference type="GO" id="GO:0015344">
    <property type="term" value="F:siderophore uptake transmembrane transporter activity"/>
    <property type="evidence" value="ECO:0007669"/>
    <property type="project" value="TreeGrafter"/>
</dbReference>
<dbReference type="Gene3D" id="3.55.50.30">
    <property type="match status" value="1"/>
</dbReference>
<keyword evidence="10" id="KW-0675">Receptor</keyword>
<dbReference type="OrthoDB" id="9768177at2"/>
<dbReference type="Proteomes" id="UP000190150">
    <property type="component" value="Unassembled WGS sequence"/>
</dbReference>
<evidence type="ECO:0000256" key="14">
    <source>
        <dbReference type="SAM" id="SignalP"/>
    </source>
</evidence>
<dbReference type="EMBL" id="FUZF01000002">
    <property type="protein sequence ID" value="SKB49122.1"/>
    <property type="molecule type" value="Genomic_DNA"/>
</dbReference>
<evidence type="ECO:0000256" key="8">
    <source>
        <dbReference type="ARBA" id="ARBA00023077"/>
    </source>
</evidence>
<dbReference type="InterPro" id="IPR011662">
    <property type="entry name" value="Secretin/TonB_short_N"/>
</dbReference>
<evidence type="ECO:0000256" key="7">
    <source>
        <dbReference type="ARBA" id="ARBA00023004"/>
    </source>
</evidence>
<keyword evidence="4" id="KW-0406">Ion transport</keyword>
<dbReference type="SUPFAM" id="SSF56935">
    <property type="entry name" value="Porins"/>
    <property type="match status" value="1"/>
</dbReference>
<evidence type="ECO:0000313" key="17">
    <source>
        <dbReference type="Proteomes" id="UP000190150"/>
    </source>
</evidence>
<keyword evidence="17" id="KW-1185">Reference proteome</keyword>
<dbReference type="Pfam" id="PF00593">
    <property type="entry name" value="TonB_dep_Rec_b-barrel"/>
    <property type="match status" value="1"/>
</dbReference>
<dbReference type="PANTHER" id="PTHR30069">
    <property type="entry name" value="TONB-DEPENDENT OUTER MEMBRANE RECEPTOR"/>
    <property type="match status" value="1"/>
</dbReference>
<organism evidence="16 17">
    <name type="scientific">Sphingobacterium nematocida</name>
    <dbReference type="NCBI Taxonomy" id="1513896"/>
    <lineage>
        <taxon>Bacteria</taxon>
        <taxon>Pseudomonadati</taxon>
        <taxon>Bacteroidota</taxon>
        <taxon>Sphingobacteriia</taxon>
        <taxon>Sphingobacteriales</taxon>
        <taxon>Sphingobacteriaceae</taxon>
        <taxon>Sphingobacterium</taxon>
    </lineage>
</organism>
<keyword evidence="2 12" id="KW-0813">Transport</keyword>
<dbReference type="Gene3D" id="2.60.40.1120">
    <property type="entry name" value="Carboxypeptidase-like, regulatory domain"/>
    <property type="match status" value="1"/>
</dbReference>
<feature type="domain" description="Secretin/TonB short N-terminal" evidence="15">
    <location>
        <begin position="60"/>
        <end position="111"/>
    </location>
</feature>
<evidence type="ECO:0000256" key="11">
    <source>
        <dbReference type="ARBA" id="ARBA00023237"/>
    </source>
</evidence>
<accession>A0A1T5BPB3</accession>
<evidence type="ECO:0000256" key="12">
    <source>
        <dbReference type="PROSITE-ProRule" id="PRU01360"/>
    </source>
</evidence>
<protein>
    <submittedName>
        <fullName evidence="16">TonB-linked outer membrane protein, SusC/RagA family</fullName>
    </submittedName>
</protein>
<evidence type="ECO:0000256" key="2">
    <source>
        <dbReference type="ARBA" id="ARBA00022448"/>
    </source>
</evidence>
<dbReference type="InterPro" id="IPR012910">
    <property type="entry name" value="Plug_dom"/>
</dbReference>
<dbReference type="AlphaFoldDB" id="A0A1T5BPB3"/>
<keyword evidence="3 12" id="KW-1134">Transmembrane beta strand</keyword>
<evidence type="ECO:0000259" key="15">
    <source>
        <dbReference type="SMART" id="SM00965"/>
    </source>
</evidence>
<gene>
    <name evidence="16" type="ORF">SAMN05660841_00854</name>
</gene>
<reference evidence="17" key="1">
    <citation type="submission" date="2017-02" db="EMBL/GenBank/DDBJ databases">
        <authorList>
            <person name="Varghese N."/>
            <person name="Submissions S."/>
        </authorList>
    </citation>
    <scope>NUCLEOTIDE SEQUENCE [LARGE SCALE GENOMIC DNA]</scope>
    <source>
        <strain evidence="17">DSM 24091</strain>
    </source>
</reference>
<dbReference type="InterPro" id="IPR039426">
    <property type="entry name" value="TonB-dep_rcpt-like"/>
</dbReference>
<keyword evidence="7" id="KW-0408">Iron</keyword>
<keyword evidence="8 13" id="KW-0798">TonB box</keyword>
<dbReference type="Pfam" id="PF07660">
    <property type="entry name" value="STN"/>
    <property type="match status" value="1"/>
</dbReference>
<evidence type="ECO:0000256" key="1">
    <source>
        <dbReference type="ARBA" id="ARBA00004571"/>
    </source>
</evidence>
<dbReference type="InterPro" id="IPR036942">
    <property type="entry name" value="Beta-barrel_TonB_sf"/>
</dbReference>
<dbReference type="PROSITE" id="PS52016">
    <property type="entry name" value="TONB_DEPENDENT_REC_3"/>
    <property type="match status" value="1"/>
</dbReference>
<dbReference type="InterPro" id="IPR023997">
    <property type="entry name" value="TonB-dep_OMP_SusC/RagA_CS"/>
</dbReference>
<dbReference type="SUPFAM" id="SSF49464">
    <property type="entry name" value="Carboxypeptidase regulatory domain-like"/>
    <property type="match status" value="1"/>
</dbReference>
<dbReference type="NCBIfam" id="TIGR04056">
    <property type="entry name" value="OMP_RagA_SusC"/>
    <property type="match status" value="1"/>
</dbReference>
<dbReference type="InterPro" id="IPR008969">
    <property type="entry name" value="CarboxyPept-like_regulatory"/>
</dbReference>
<dbReference type="GO" id="GO:0044718">
    <property type="term" value="P:siderophore transmembrane transport"/>
    <property type="evidence" value="ECO:0007669"/>
    <property type="project" value="TreeGrafter"/>
</dbReference>
<dbReference type="SMART" id="SM00965">
    <property type="entry name" value="STN"/>
    <property type="match status" value="1"/>
</dbReference>
<evidence type="ECO:0000256" key="5">
    <source>
        <dbReference type="ARBA" id="ARBA00022692"/>
    </source>
</evidence>
<dbReference type="InterPro" id="IPR037066">
    <property type="entry name" value="Plug_dom_sf"/>
</dbReference>
<evidence type="ECO:0000256" key="6">
    <source>
        <dbReference type="ARBA" id="ARBA00022729"/>
    </source>
</evidence>
<evidence type="ECO:0000256" key="13">
    <source>
        <dbReference type="RuleBase" id="RU003357"/>
    </source>
</evidence>
<keyword evidence="5 12" id="KW-0812">Transmembrane</keyword>
<comment type="similarity">
    <text evidence="12 13">Belongs to the TonB-dependent receptor family.</text>
</comment>
<keyword evidence="4" id="KW-0410">Iron transport</keyword>
<dbReference type="GO" id="GO:0009279">
    <property type="term" value="C:cell outer membrane"/>
    <property type="evidence" value="ECO:0007669"/>
    <property type="project" value="UniProtKB-SubCell"/>
</dbReference>
<proteinExistence type="inferred from homology"/>
<feature type="signal peptide" evidence="14">
    <location>
        <begin position="1"/>
        <end position="35"/>
    </location>
</feature>
<dbReference type="InterPro" id="IPR023996">
    <property type="entry name" value="TonB-dep_OMP_SusC/RagA"/>
</dbReference>
<keyword evidence="9 12" id="KW-0472">Membrane</keyword>
<keyword evidence="6 14" id="KW-0732">Signal</keyword>
<dbReference type="Gene3D" id="2.170.130.10">
    <property type="entry name" value="TonB-dependent receptor, plug domain"/>
    <property type="match status" value="1"/>
</dbReference>
<evidence type="ECO:0000256" key="9">
    <source>
        <dbReference type="ARBA" id="ARBA00023136"/>
    </source>
</evidence>
<evidence type="ECO:0000313" key="16">
    <source>
        <dbReference type="EMBL" id="SKB49122.1"/>
    </source>
</evidence>
<comment type="subcellular location">
    <subcellularLocation>
        <location evidence="1 12">Cell outer membrane</location>
        <topology evidence="1 12">Multi-pass membrane protein</topology>
    </subcellularLocation>
</comment>
<feature type="chain" id="PRO_5012504626" evidence="14">
    <location>
        <begin position="36"/>
        <end position="1203"/>
    </location>
</feature>
<dbReference type="InterPro" id="IPR000531">
    <property type="entry name" value="Beta-barrel_TonB"/>
</dbReference>
<dbReference type="NCBIfam" id="TIGR04057">
    <property type="entry name" value="SusC_RagA_signa"/>
    <property type="match status" value="1"/>
</dbReference>
<sequence>MFNLIHLMTTTRPRYVWCMMMLCAACLLQVNSVQAQRVSVQFKNSSVKEVIQQLSQQYGYQFIFDADLLKEAKPITRTVEQVELSTALELLFQNQPFAYRIDKNRIVLSPKRSTRQKTYIVSGRVLDSLGKPIAGVSIHTDSPQEQTLSAENGSFELSLLAEENTLYFHHMSYNLRSLPVTKVNAERPIVILLSLKESMLNEVMITGYQTIPRERSTGSFVHVKNDQLNKQINTDLLSALEGQVSGLVYTKNPFGMGPDEPVLRGIGTYSTTVGTSPLIVMDNLPTELGLSDINPYDVESVTVLKDASAASIYGARAANGVIIVTTKKGKGQGVKVNANIDFFITEKPDITKLNDASTADLIDFEMDVYARELSRYANTQSLFANYGSMNNGSIRYYSPLYDLYRRRDLGEISSQQFDATILQWKQNDYYKEYTDQVWQNQTTQRYNANISQSGSRSNTYASFNYSNADGRIRHNNNKSFNLNLKSSFTITNWLSATIGLNGNYTAGKETEQTYNDYRLQPRYARILNQDGSRYISPYIDLASSIAGPGAAVNGRTAEQIEAHSQLRSTGFNILDALEQGVQNFNRLNLRAFTDLEAKITKGLSYQVMFSYELGQGGANSFYDKNDYAMRMLHNGLVSYTAANNTYRSNLPDGGRFFQYNDKNYNYTFRNQLNYNGTFGTQGQHQLTALAGFEMRQTKTPPSLTRVLYGYDPVTLNSINIDWATASENGFQSYVYSGNNRFSNPTFSKLSNIHHRYVSAYANAGYTYDGRINLTGSVRVDQADLFGVDPKYRYRPLWSMGAGWNISNESFLQDHPIINVLKARATYGITGNIDQTTFPHSTAAWKTDRLYTSLRYLEIANLPNPKLRWEKTSTWNFGIDYALLDNRLMGSIEYYNRYSSDLLVNSVLDPTVGALSRRLNNGALRNRGIELSVTGTWLKTTDWRMSSTLVYAHNSNKVDKVSMAASTAASYVGAPTNYFFEGQPFNSLMAYRYGGMTEGYPYFLDENGIANTVFDANGVPTSIKSITSKDALVYMGSLNPTYSGSFNQRISYKSFDLSAMLVYSGGNKLRKDVIDINSNVLYNKALVNRWSQGGSSDYPRLLVDYPENKLTYASTSGSMWRNADVHVLDADYIKLRNIVVGYNLPNTWVRKAGLANAKIMAQINNLWYWSAAGDGIDPEVYSLNSGTRAMPNPKTYVLGINVNF</sequence>
<dbReference type="Pfam" id="PF07715">
    <property type="entry name" value="Plug"/>
    <property type="match status" value="1"/>
</dbReference>
<dbReference type="Pfam" id="PF13715">
    <property type="entry name" value="CarbopepD_reg_2"/>
    <property type="match status" value="1"/>
</dbReference>
<name>A0A1T5BPB3_9SPHI</name>
<dbReference type="PANTHER" id="PTHR30069:SF29">
    <property type="entry name" value="HEMOGLOBIN AND HEMOGLOBIN-HAPTOGLOBIN-BINDING PROTEIN 1-RELATED"/>
    <property type="match status" value="1"/>
</dbReference>
<evidence type="ECO:0000256" key="3">
    <source>
        <dbReference type="ARBA" id="ARBA00022452"/>
    </source>
</evidence>
<dbReference type="STRING" id="1513896.SAMN05660841_00854"/>
<evidence type="ECO:0000256" key="4">
    <source>
        <dbReference type="ARBA" id="ARBA00022496"/>
    </source>
</evidence>